<dbReference type="Pfam" id="PF01242">
    <property type="entry name" value="PTPS"/>
    <property type="match status" value="1"/>
</dbReference>
<dbReference type="EMBL" id="HBEF01007867">
    <property type="protein sequence ID" value="CAD8332833.1"/>
    <property type="molecule type" value="Transcribed_RNA"/>
</dbReference>
<dbReference type="GO" id="GO:0046872">
    <property type="term" value="F:metal ion binding"/>
    <property type="evidence" value="ECO:0007669"/>
    <property type="project" value="UniProtKB-KW"/>
</dbReference>
<gene>
    <name evidence="10" type="ORF">CAUS1442_LOCUS4934</name>
</gene>
<proteinExistence type="inferred from homology"/>
<evidence type="ECO:0000256" key="3">
    <source>
        <dbReference type="ARBA" id="ARBA00009164"/>
    </source>
</evidence>
<keyword evidence="6" id="KW-0862">Zinc</keyword>
<keyword evidence="8" id="KW-0456">Lyase</keyword>
<sequence length="176" mass="19646">MTKTILPNAASILTFVITFCWLCTGTLCVSAPGNMPFTLGVRDSLMIAHSFHQHPSFGPAGKMHGATYTCDVEFQTDSLHPETNWVIDIGKASEIVSDVLKRYNLQNLDEVFPDKTMTTTEFMARQIHDDIQARLATDCADFQGQVCVKLWESHKAWASYTGMRKISEFACSDAMK</sequence>
<dbReference type="PANTHER" id="PTHR12589:SF7">
    <property type="entry name" value="6-PYRUVOYL TETRAHYDROBIOPTERIN SYNTHASE"/>
    <property type="match status" value="1"/>
</dbReference>
<dbReference type="PANTHER" id="PTHR12589">
    <property type="entry name" value="PYRUVOYL TETRAHYDROBIOPTERIN SYNTHASE"/>
    <property type="match status" value="1"/>
</dbReference>
<keyword evidence="5" id="KW-0479">Metal-binding</keyword>
<comment type="similarity">
    <text evidence="3">Belongs to the PTPS family.</text>
</comment>
<keyword evidence="9" id="KW-0732">Signal</keyword>
<dbReference type="GO" id="GO:0006729">
    <property type="term" value="P:tetrahydrobiopterin biosynthetic process"/>
    <property type="evidence" value="ECO:0007669"/>
    <property type="project" value="UniProtKB-UniPathway"/>
</dbReference>
<dbReference type="SUPFAM" id="SSF55620">
    <property type="entry name" value="Tetrahydrobiopterin biosynthesis enzymes-like"/>
    <property type="match status" value="1"/>
</dbReference>
<protein>
    <recommendedName>
        <fullName evidence="4">6-pyruvoyltetrahydropterin synthase</fullName>
        <ecNumber evidence="4">4.2.3.12</ecNumber>
    </recommendedName>
</protein>
<name>A0A7R9WRW2_9STRA</name>
<dbReference type="GO" id="GO:0003874">
    <property type="term" value="F:6-pyruvoyltetrahydropterin synthase activity"/>
    <property type="evidence" value="ECO:0007669"/>
    <property type="project" value="UniProtKB-EC"/>
</dbReference>
<dbReference type="InterPro" id="IPR038418">
    <property type="entry name" value="6-PTP_synth/QueD_sf"/>
</dbReference>
<accession>A0A7R9WRW2</accession>
<evidence type="ECO:0000256" key="8">
    <source>
        <dbReference type="ARBA" id="ARBA00023239"/>
    </source>
</evidence>
<feature type="signal peptide" evidence="9">
    <location>
        <begin position="1"/>
        <end position="28"/>
    </location>
</feature>
<dbReference type="EC" id="4.2.3.12" evidence="4"/>
<organism evidence="10">
    <name type="scientific">Craspedostauros australis</name>
    <dbReference type="NCBI Taxonomy" id="1486917"/>
    <lineage>
        <taxon>Eukaryota</taxon>
        <taxon>Sar</taxon>
        <taxon>Stramenopiles</taxon>
        <taxon>Ochrophyta</taxon>
        <taxon>Bacillariophyta</taxon>
        <taxon>Bacillariophyceae</taxon>
        <taxon>Bacillariophycidae</taxon>
        <taxon>Naviculales</taxon>
        <taxon>Naviculaceae</taxon>
        <taxon>Craspedostauros</taxon>
    </lineage>
</organism>
<comment type="pathway">
    <text evidence="2">Cofactor biosynthesis; tetrahydrobiopterin biosynthesis; tetrahydrobiopterin from 7,8-dihydroneopterin triphosphate: step 1/3.</text>
</comment>
<dbReference type="Gene3D" id="3.30.479.10">
    <property type="entry name" value="6-pyruvoyl tetrahydropterin synthase/QueD"/>
    <property type="match status" value="1"/>
</dbReference>
<evidence type="ECO:0000256" key="9">
    <source>
        <dbReference type="SAM" id="SignalP"/>
    </source>
</evidence>
<evidence type="ECO:0000256" key="1">
    <source>
        <dbReference type="ARBA" id="ARBA00001947"/>
    </source>
</evidence>
<evidence type="ECO:0000256" key="5">
    <source>
        <dbReference type="ARBA" id="ARBA00022723"/>
    </source>
</evidence>
<evidence type="ECO:0000256" key="4">
    <source>
        <dbReference type="ARBA" id="ARBA00013100"/>
    </source>
</evidence>
<dbReference type="UniPathway" id="UPA00849">
    <property type="reaction ID" value="UER00819"/>
</dbReference>
<evidence type="ECO:0000256" key="2">
    <source>
        <dbReference type="ARBA" id="ARBA00005126"/>
    </source>
</evidence>
<feature type="chain" id="PRO_5031396714" description="6-pyruvoyltetrahydropterin synthase" evidence="9">
    <location>
        <begin position="29"/>
        <end position="176"/>
    </location>
</feature>
<keyword evidence="7" id="KW-0783">Tetrahydrobiopterin biosynthesis</keyword>
<evidence type="ECO:0000256" key="6">
    <source>
        <dbReference type="ARBA" id="ARBA00022833"/>
    </source>
</evidence>
<evidence type="ECO:0000313" key="10">
    <source>
        <dbReference type="EMBL" id="CAD8332833.1"/>
    </source>
</evidence>
<reference evidence="10" key="1">
    <citation type="submission" date="2021-01" db="EMBL/GenBank/DDBJ databases">
        <authorList>
            <person name="Corre E."/>
            <person name="Pelletier E."/>
            <person name="Niang G."/>
            <person name="Scheremetjew M."/>
            <person name="Finn R."/>
            <person name="Kale V."/>
            <person name="Holt S."/>
            <person name="Cochrane G."/>
            <person name="Meng A."/>
            <person name="Brown T."/>
            <person name="Cohen L."/>
        </authorList>
    </citation>
    <scope>NUCLEOTIDE SEQUENCE</scope>
    <source>
        <strain evidence="10">CCMP3328</strain>
    </source>
</reference>
<dbReference type="AlphaFoldDB" id="A0A7R9WRW2"/>
<evidence type="ECO:0000256" key="7">
    <source>
        <dbReference type="ARBA" id="ARBA00023007"/>
    </source>
</evidence>
<comment type="cofactor">
    <cofactor evidence="1">
        <name>Zn(2+)</name>
        <dbReference type="ChEBI" id="CHEBI:29105"/>
    </cofactor>
</comment>
<dbReference type="InterPro" id="IPR007115">
    <property type="entry name" value="6-PTP_synth/QueD"/>
</dbReference>